<keyword evidence="2" id="KW-1185">Reference proteome</keyword>
<dbReference type="EMBL" id="JAPVEB010000002">
    <property type="protein sequence ID" value="KAJ5275499.1"/>
    <property type="molecule type" value="Genomic_DNA"/>
</dbReference>
<dbReference type="Proteomes" id="UP001220256">
    <property type="component" value="Unassembled WGS sequence"/>
</dbReference>
<comment type="caution">
    <text evidence="1">The sequence shown here is derived from an EMBL/GenBank/DDBJ whole genome shotgun (WGS) entry which is preliminary data.</text>
</comment>
<organism evidence="1 2">
    <name type="scientific">Penicillium chrysogenum</name>
    <name type="common">Penicillium notatum</name>
    <dbReference type="NCBI Taxonomy" id="5076"/>
    <lineage>
        <taxon>Eukaryota</taxon>
        <taxon>Fungi</taxon>
        <taxon>Dikarya</taxon>
        <taxon>Ascomycota</taxon>
        <taxon>Pezizomycotina</taxon>
        <taxon>Eurotiomycetes</taxon>
        <taxon>Eurotiomycetidae</taxon>
        <taxon>Eurotiales</taxon>
        <taxon>Aspergillaceae</taxon>
        <taxon>Penicillium</taxon>
        <taxon>Penicillium chrysogenum species complex</taxon>
    </lineage>
</organism>
<sequence>MAPLGDDTIDRSQVDDLNDQAILIWTEFQVSKGLELDTEWARHFQPLLRALGHEGSGYARVQERPDTILLVTAWERASDIRAFIASPSAQLYRENLEARGIRATSSRETFSQRSSDYVGPSWFNTLTCSYVELFWIYFLAPVTDTQKTQISDLIGIREPAKGIGGVRYGMKRRQTDLPLKIWAIGTELVHGQEAQLMLWPHFWTDAKSAEYRHVGKYSNSGYLMWDARTLLEKFGDKLESVGALEWKEEFCDFKPITLEQ</sequence>
<accession>A0ABQ8WS54</accession>
<evidence type="ECO:0000313" key="2">
    <source>
        <dbReference type="Proteomes" id="UP001220256"/>
    </source>
</evidence>
<evidence type="ECO:0000313" key="1">
    <source>
        <dbReference type="EMBL" id="KAJ5275499.1"/>
    </source>
</evidence>
<name>A0ABQ8WS54_PENCH</name>
<reference evidence="1 2" key="1">
    <citation type="journal article" date="2023" name="IMA Fungus">
        <title>Comparative genomic study of the Penicillium genus elucidates a diverse pangenome and 15 lateral gene transfer events.</title>
        <authorList>
            <person name="Petersen C."/>
            <person name="Sorensen T."/>
            <person name="Nielsen M.R."/>
            <person name="Sondergaard T.E."/>
            <person name="Sorensen J.L."/>
            <person name="Fitzpatrick D.A."/>
            <person name="Frisvad J.C."/>
            <person name="Nielsen K.L."/>
        </authorList>
    </citation>
    <scope>NUCLEOTIDE SEQUENCE [LARGE SCALE GENOMIC DNA]</scope>
    <source>
        <strain evidence="1 2">IBT 3361</strain>
    </source>
</reference>
<gene>
    <name evidence="1" type="ORF">N7505_004044</name>
</gene>
<protein>
    <submittedName>
        <fullName evidence="1">Dimeric alpha-beta barrel</fullName>
    </submittedName>
</protein>
<proteinExistence type="predicted"/>